<keyword evidence="2" id="KW-1185">Reference proteome</keyword>
<dbReference type="AlphaFoldDB" id="A0AAD3M7E9"/>
<protein>
    <submittedName>
        <fullName evidence="1">Uncharacterized protein</fullName>
    </submittedName>
</protein>
<comment type="caution">
    <text evidence="1">The sequence shown here is derived from an EMBL/GenBank/DDBJ whole genome shotgun (WGS) entry which is preliminary data.</text>
</comment>
<sequence>MSSALSLTGPVLWNIMPLALRPAQWFQRPRQTMAPMSHIMKTLERLILDQLQPMVRQPLTLQFAYQPRLGVETP</sequence>
<dbReference type="Proteomes" id="UP001279410">
    <property type="component" value="Unassembled WGS sequence"/>
</dbReference>
<accession>A0AAD3M7E9</accession>
<dbReference type="EMBL" id="BRZM01000006">
    <property type="protein sequence ID" value="GLD48566.1"/>
    <property type="molecule type" value="Genomic_DNA"/>
</dbReference>
<evidence type="ECO:0000313" key="1">
    <source>
        <dbReference type="EMBL" id="GLD48566.1"/>
    </source>
</evidence>
<gene>
    <name evidence="1" type="ORF">AKAME5_000252300</name>
</gene>
<name>A0AAD3M7E9_LATJO</name>
<proteinExistence type="predicted"/>
<reference evidence="1" key="1">
    <citation type="submission" date="2022-08" db="EMBL/GenBank/DDBJ databases">
        <title>Genome sequencing of akame (Lates japonicus).</title>
        <authorList>
            <person name="Hashiguchi Y."/>
            <person name="Takahashi H."/>
        </authorList>
    </citation>
    <scope>NUCLEOTIDE SEQUENCE</scope>
    <source>
        <strain evidence="1">Kochi</strain>
    </source>
</reference>
<evidence type="ECO:0000313" key="2">
    <source>
        <dbReference type="Proteomes" id="UP001279410"/>
    </source>
</evidence>
<organism evidence="1 2">
    <name type="scientific">Lates japonicus</name>
    <name type="common">Japanese lates</name>
    <dbReference type="NCBI Taxonomy" id="270547"/>
    <lineage>
        <taxon>Eukaryota</taxon>
        <taxon>Metazoa</taxon>
        <taxon>Chordata</taxon>
        <taxon>Craniata</taxon>
        <taxon>Vertebrata</taxon>
        <taxon>Euteleostomi</taxon>
        <taxon>Actinopterygii</taxon>
        <taxon>Neopterygii</taxon>
        <taxon>Teleostei</taxon>
        <taxon>Neoteleostei</taxon>
        <taxon>Acanthomorphata</taxon>
        <taxon>Carangaria</taxon>
        <taxon>Carangaria incertae sedis</taxon>
        <taxon>Centropomidae</taxon>
        <taxon>Lates</taxon>
    </lineage>
</organism>